<comment type="caution">
    <text evidence="1">The sequence shown here is derived from an EMBL/GenBank/DDBJ whole genome shotgun (WGS) entry which is preliminary data.</text>
</comment>
<name>A0ABR4HMC9_9EURO</name>
<evidence type="ECO:0008006" key="3">
    <source>
        <dbReference type="Google" id="ProtNLM"/>
    </source>
</evidence>
<sequence>MASLNQPGTDHVGFSARESLTNYLDSSTRPIGPFTTPNYFTLTYIRWALDLTMRGRFCATRSTDASVIYHFLLDSAQRIFSRHNHDDRRFDSRHTDDKGDHILVDDVYNATGIIDWAWARTKPVAFISSVLLLPVDTMKCAKEGCNKWAESGSRYCADHKP</sequence>
<dbReference type="Proteomes" id="UP001610335">
    <property type="component" value="Unassembled WGS sequence"/>
</dbReference>
<reference evidence="1 2" key="1">
    <citation type="submission" date="2024-07" db="EMBL/GenBank/DDBJ databases">
        <title>Section-level genome sequencing and comparative genomics of Aspergillus sections Usti and Cavernicolus.</title>
        <authorList>
            <consortium name="Lawrence Berkeley National Laboratory"/>
            <person name="Nybo J.L."/>
            <person name="Vesth T.C."/>
            <person name="Theobald S."/>
            <person name="Frisvad J.C."/>
            <person name="Larsen T.O."/>
            <person name="Kjaerboelling I."/>
            <person name="Rothschild-Mancinelli K."/>
            <person name="Lyhne E.K."/>
            <person name="Kogle M.E."/>
            <person name="Barry K."/>
            <person name="Clum A."/>
            <person name="Na H."/>
            <person name="Ledsgaard L."/>
            <person name="Lin J."/>
            <person name="Lipzen A."/>
            <person name="Kuo A."/>
            <person name="Riley R."/>
            <person name="Mondo S."/>
            <person name="LaButti K."/>
            <person name="Haridas S."/>
            <person name="Pangalinan J."/>
            <person name="Salamov A.A."/>
            <person name="Simmons B.A."/>
            <person name="Magnuson J.K."/>
            <person name="Chen J."/>
            <person name="Drula E."/>
            <person name="Henrissat B."/>
            <person name="Wiebenga A."/>
            <person name="Lubbers R.J."/>
            <person name="Gomes A.C."/>
            <person name="Makela M.R."/>
            <person name="Stajich J."/>
            <person name="Grigoriev I.V."/>
            <person name="Mortensen U.H."/>
            <person name="De vries R.P."/>
            <person name="Baker S.E."/>
            <person name="Andersen M.R."/>
        </authorList>
    </citation>
    <scope>NUCLEOTIDE SEQUENCE [LARGE SCALE GENOMIC DNA]</scope>
    <source>
        <strain evidence="1 2">CBS 600.67</strain>
    </source>
</reference>
<protein>
    <recommendedName>
        <fullName evidence="3">Aminoglycoside phosphotransferase domain-containing protein</fullName>
    </recommendedName>
</protein>
<organism evidence="1 2">
    <name type="scientific">Aspergillus cavernicola</name>
    <dbReference type="NCBI Taxonomy" id="176166"/>
    <lineage>
        <taxon>Eukaryota</taxon>
        <taxon>Fungi</taxon>
        <taxon>Dikarya</taxon>
        <taxon>Ascomycota</taxon>
        <taxon>Pezizomycotina</taxon>
        <taxon>Eurotiomycetes</taxon>
        <taxon>Eurotiomycetidae</taxon>
        <taxon>Eurotiales</taxon>
        <taxon>Aspergillaceae</taxon>
        <taxon>Aspergillus</taxon>
        <taxon>Aspergillus subgen. Nidulantes</taxon>
    </lineage>
</organism>
<evidence type="ECO:0000313" key="2">
    <source>
        <dbReference type="Proteomes" id="UP001610335"/>
    </source>
</evidence>
<accession>A0ABR4HMC9</accession>
<evidence type="ECO:0000313" key="1">
    <source>
        <dbReference type="EMBL" id="KAL2816635.1"/>
    </source>
</evidence>
<proteinExistence type="predicted"/>
<keyword evidence="2" id="KW-1185">Reference proteome</keyword>
<dbReference type="EMBL" id="JBFXLS010000099">
    <property type="protein sequence ID" value="KAL2816635.1"/>
    <property type="molecule type" value="Genomic_DNA"/>
</dbReference>
<gene>
    <name evidence="1" type="ORF">BDW59DRAFT_153117</name>
</gene>